<comment type="cofactor">
    <cofactor evidence="1">
        <name>FAD</name>
        <dbReference type="ChEBI" id="CHEBI:57692"/>
    </cofactor>
</comment>
<proteinExistence type="inferred from homology"/>
<evidence type="ECO:0000259" key="9">
    <source>
        <dbReference type="Pfam" id="PF01266"/>
    </source>
</evidence>
<protein>
    <recommendedName>
        <fullName evidence="8">L-2-hydroxyglutarate dehydrogenase, mitochondrial</fullName>
        <ecNumber evidence="7">1.1.99.2</ecNumber>
    </recommendedName>
</protein>
<dbReference type="EMBL" id="BABT02000106">
    <property type="protein sequence ID" value="GAA96811.1"/>
    <property type="molecule type" value="Genomic_DNA"/>
</dbReference>
<evidence type="ECO:0000256" key="8">
    <source>
        <dbReference type="ARBA" id="ARBA00041137"/>
    </source>
</evidence>
<dbReference type="eggNOG" id="KOG2665">
    <property type="taxonomic scope" value="Eukaryota"/>
</dbReference>
<dbReference type="Pfam" id="PF01266">
    <property type="entry name" value="DAO"/>
    <property type="match status" value="1"/>
</dbReference>
<evidence type="ECO:0000256" key="2">
    <source>
        <dbReference type="ARBA" id="ARBA00022630"/>
    </source>
</evidence>
<keyword evidence="11" id="KW-1185">Reference proteome</keyword>
<dbReference type="Proteomes" id="UP000009131">
    <property type="component" value="Unassembled WGS sequence"/>
</dbReference>
<feature type="domain" description="FAD dependent oxidoreductase" evidence="9">
    <location>
        <begin position="19"/>
        <end position="419"/>
    </location>
</feature>
<reference evidence="10 11" key="2">
    <citation type="journal article" date="2012" name="Open Biol.">
        <title>Characteristics of nucleosomes and linker DNA regions on the genome of the basidiomycete Mixia osmundae revealed by mono- and dinucleosome mapping.</title>
        <authorList>
            <person name="Nishida H."/>
            <person name="Kondo S."/>
            <person name="Matsumoto T."/>
            <person name="Suzuki Y."/>
            <person name="Yoshikawa H."/>
            <person name="Taylor T.D."/>
            <person name="Sugiyama J."/>
        </authorList>
    </citation>
    <scope>NUCLEOTIDE SEQUENCE [LARGE SCALE GENOMIC DNA]</scope>
    <source>
        <strain evidence="11">CBS 9802 / IAM 14324 / JCM 22182 / KY 12970</strain>
    </source>
</reference>
<dbReference type="EC" id="1.1.99.2" evidence="7"/>
<dbReference type="GO" id="GO:0047545">
    <property type="term" value="F:(S)-2-hydroxyglutarate dehydrogenase activity"/>
    <property type="evidence" value="ECO:0007669"/>
    <property type="project" value="UniProtKB-EC"/>
</dbReference>
<dbReference type="OrthoDB" id="498204at2759"/>
<accession>G7E1V1</accession>
<evidence type="ECO:0000256" key="4">
    <source>
        <dbReference type="ARBA" id="ARBA00023002"/>
    </source>
</evidence>
<gene>
    <name evidence="10" type="primary">Mo03483</name>
    <name evidence="10" type="ORF">E5Q_03483</name>
</gene>
<comment type="caution">
    <text evidence="10">The sequence shown here is derived from an EMBL/GenBank/DDBJ whole genome shotgun (WGS) entry which is preliminary data.</text>
</comment>
<organism evidence="10 11">
    <name type="scientific">Mixia osmundae (strain CBS 9802 / IAM 14324 / JCM 22182 / KY 12970)</name>
    <dbReference type="NCBI Taxonomy" id="764103"/>
    <lineage>
        <taxon>Eukaryota</taxon>
        <taxon>Fungi</taxon>
        <taxon>Dikarya</taxon>
        <taxon>Basidiomycota</taxon>
        <taxon>Pucciniomycotina</taxon>
        <taxon>Mixiomycetes</taxon>
        <taxon>Mixiales</taxon>
        <taxon>Mixiaceae</taxon>
        <taxon>Mixia</taxon>
    </lineage>
</organism>
<dbReference type="Gene3D" id="3.50.50.60">
    <property type="entry name" value="FAD/NAD(P)-binding domain"/>
    <property type="match status" value="1"/>
</dbReference>
<dbReference type="HOGENOM" id="CLU_024775_1_0_1"/>
<dbReference type="PANTHER" id="PTHR43104">
    <property type="entry name" value="L-2-HYDROXYGLUTARATE DEHYDROGENASE, MITOCHONDRIAL"/>
    <property type="match status" value="1"/>
</dbReference>
<dbReference type="InterPro" id="IPR006076">
    <property type="entry name" value="FAD-dep_OxRdtase"/>
</dbReference>
<dbReference type="AlphaFoldDB" id="G7E1V1"/>
<dbReference type="PANTHER" id="PTHR43104:SF4">
    <property type="entry name" value="L-2-HYDROXYGLUTARATE DEHYDROGENASE, MITOCHONDRIAL"/>
    <property type="match status" value="1"/>
</dbReference>
<keyword evidence="3" id="KW-0274">FAD</keyword>
<name>G7E1V1_MIXOS</name>
<dbReference type="STRING" id="764103.G7E1V1"/>
<evidence type="ECO:0000256" key="3">
    <source>
        <dbReference type="ARBA" id="ARBA00022827"/>
    </source>
</evidence>
<comment type="catalytic activity">
    <reaction evidence="5">
        <text>(S)-2-hydroxyglutarate + A = 2-oxoglutarate + AH2</text>
        <dbReference type="Rhea" id="RHEA:21252"/>
        <dbReference type="ChEBI" id="CHEBI:13193"/>
        <dbReference type="ChEBI" id="CHEBI:16782"/>
        <dbReference type="ChEBI" id="CHEBI:16810"/>
        <dbReference type="ChEBI" id="CHEBI:17499"/>
        <dbReference type="EC" id="1.1.99.2"/>
    </reaction>
</comment>
<keyword evidence="2" id="KW-0285">Flavoprotein</keyword>
<evidence type="ECO:0000256" key="1">
    <source>
        <dbReference type="ARBA" id="ARBA00001974"/>
    </source>
</evidence>
<comment type="similarity">
    <text evidence="6">Belongs to the L2HGDH family.</text>
</comment>
<dbReference type="InParanoid" id="G7E1V1"/>
<evidence type="ECO:0000256" key="7">
    <source>
        <dbReference type="ARBA" id="ARBA00038878"/>
    </source>
</evidence>
<evidence type="ECO:0000256" key="5">
    <source>
        <dbReference type="ARBA" id="ARBA00036066"/>
    </source>
</evidence>
<evidence type="ECO:0000313" key="10">
    <source>
        <dbReference type="EMBL" id="GAA96811.1"/>
    </source>
</evidence>
<reference evidence="10 11" key="1">
    <citation type="journal article" date="2011" name="J. Gen. Appl. Microbiol.">
        <title>Draft genome sequencing of the enigmatic basidiomycete Mixia osmundae.</title>
        <authorList>
            <person name="Nishida H."/>
            <person name="Nagatsuka Y."/>
            <person name="Sugiyama J."/>
        </authorList>
    </citation>
    <scope>NUCLEOTIDE SEQUENCE [LARGE SCALE GENOMIC DNA]</scope>
    <source>
        <strain evidence="11">CBS 9802 / IAM 14324 / JCM 22182 / KY 12970</strain>
    </source>
</reference>
<dbReference type="SUPFAM" id="SSF51905">
    <property type="entry name" value="FAD/NAD(P)-binding domain"/>
    <property type="match status" value="1"/>
</dbReference>
<keyword evidence="4" id="KW-0560">Oxidoreductase</keyword>
<evidence type="ECO:0000256" key="6">
    <source>
        <dbReference type="ARBA" id="ARBA00037941"/>
    </source>
</evidence>
<sequence length="449" mass="48950">MASLLRRAHSYVAPTDTVDHLVIGGGVVGMAIARELAKIAPTFVIERNENTGMETSNRGSWVVHSGIYYPEEAHKTKLCIRGRQLLYKYCLANDVPHRKVGKLIIATSGEQVAHLDKLHEKGKRLGIPLQMLSGAEARELEPDLSPNCQGALHSPETGIVDGRKLIDALHADVIAAAERYPGGGGEVLTNHRVVRIDRHASETSSSKRGKEHQQYVVQIQTGANPSDNMSNGETSAVLAKCVINAAGLSAHHIMSHLRPPDDPQPIHYCKGSYFAYQGEGAKHVRRLLYPCPDPDFAGLGTHLTMNLDGNIRFGPDTEWLKAPNDAIQASESDWWQEHLAPTESRMAEAIQAVKTYLPNVVDSGFSPDYAGIRPKLKPEGQAADDFSITHPYPNFINLLGIESPGLTSSLAIAEYVRDLVKREVWGLGRSHGKVISGAGRLDEQASAWA</sequence>
<evidence type="ECO:0000313" key="11">
    <source>
        <dbReference type="Proteomes" id="UP000009131"/>
    </source>
</evidence>
<dbReference type="Gene3D" id="3.30.9.10">
    <property type="entry name" value="D-Amino Acid Oxidase, subunit A, domain 2"/>
    <property type="match status" value="1"/>
</dbReference>
<dbReference type="InterPro" id="IPR036188">
    <property type="entry name" value="FAD/NAD-bd_sf"/>
</dbReference>